<evidence type="ECO:0000313" key="3">
    <source>
        <dbReference type="EMBL" id="CAL1704362.1"/>
    </source>
</evidence>
<dbReference type="PANTHER" id="PTHR43625:SF78">
    <property type="entry name" value="PYRIDOXAL REDUCTASE-RELATED"/>
    <property type="match status" value="1"/>
</dbReference>
<dbReference type="PANTHER" id="PTHR43625">
    <property type="entry name" value="AFLATOXIN B1 ALDEHYDE REDUCTASE"/>
    <property type="match status" value="1"/>
</dbReference>
<sequence length="344" mass="37741">MSLKTTTKLSGSASEVIVGKVAHGIMSMTWRAQPVSDEEAFESLKASIDAAYALGVKMIVNSAEFYANDLGTGSLELLSRFFEKHPEYADRTFLSVKGGSLPQAFGIDNSPENLRRSVNAVNAALRGKKRVDLFESARVDPKIPIEDVMTTMKSLVAEGLFDHIGISECSAETLRRAAAVAPIAAAEIEVSPWSYEEETKKVLVTAQELDIAVIAYSPLGRGYLTGTIKSPEDIPEGDMRRNFTRFREEYFMVNYAIVEALKAISEKKKITSAQLCIAWVATLGEKVIPLPGSSNVKRTLENIGGGNVELTKEEKAEIQKIIETFEVKGDRYTGMDPKVLHLWG</sequence>
<dbReference type="InterPro" id="IPR036812">
    <property type="entry name" value="NAD(P)_OxRdtase_dom_sf"/>
</dbReference>
<evidence type="ECO:0000256" key="1">
    <source>
        <dbReference type="ARBA" id="ARBA00023002"/>
    </source>
</evidence>
<dbReference type="EMBL" id="OZ037946">
    <property type="protein sequence ID" value="CAL1704362.1"/>
    <property type="molecule type" value="Genomic_DNA"/>
</dbReference>
<dbReference type="Proteomes" id="UP001497453">
    <property type="component" value="Chromosome 3"/>
</dbReference>
<dbReference type="SUPFAM" id="SSF51430">
    <property type="entry name" value="NAD(P)-linked oxidoreductase"/>
    <property type="match status" value="1"/>
</dbReference>
<protein>
    <recommendedName>
        <fullName evidence="2">NADP-dependent oxidoreductase domain-containing protein</fullName>
    </recommendedName>
</protein>
<proteinExistence type="predicted"/>
<dbReference type="InterPro" id="IPR023210">
    <property type="entry name" value="NADP_OxRdtase_dom"/>
</dbReference>
<keyword evidence="1" id="KW-0560">Oxidoreductase</keyword>
<accession>A0ABP1DB80</accession>
<dbReference type="Gene3D" id="3.20.20.100">
    <property type="entry name" value="NADP-dependent oxidoreductase domain"/>
    <property type="match status" value="1"/>
</dbReference>
<dbReference type="InterPro" id="IPR050791">
    <property type="entry name" value="Aldo-Keto_reductase"/>
</dbReference>
<dbReference type="CDD" id="cd19077">
    <property type="entry name" value="AKR_AKR8A1-2"/>
    <property type="match status" value="1"/>
</dbReference>
<reference evidence="4" key="1">
    <citation type="submission" date="2024-04" db="EMBL/GenBank/DDBJ databases">
        <authorList>
            <person name="Shaw F."/>
            <person name="Minotto A."/>
        </authorList>
    </citation>
    <scope>NUCLEOTIDE SEQUENCE [LARGE SCALE GENOMIC DNA]</scope>
</reference>
<name>A0ABP1DB80_9APHY</name>
<evidence type="ECO:0000313" key="4">
    <source>
        <dbReference type="Proteomes" id="UP001497453"/>
    </source>
</evidence>
<keyword evidence="4" id="KW-1185">Reference proteome</keyword>
<feature type="domain" description="NADP-dependent oxidoreductase" evidence="2">
    <location>
        <begin position="21"/>
        <end position="322"/>
    </location>
</feature>
<gene>
    <name evidence="3" type="ORF">GFSPODELE1_LOCUS4973</name>
</gene>
<dbReference type="Pfam" id="PF00248">
    <property type="entry name" value="Aldo_ket_red"/>
    <property type="match status" value="1"/>
</dbReference>
<organism evidence="3 4">
    <name type="scientific">Somion occarium</name>
    <dbReference type="NCBI Taxonomy" id="3059160"/>
    <lineage>
        <taxon>Eukaryota</taxon>
        <taxon>Fungi</taxon>
        <taxon>Dikarya</taxon>
        <taxon>Basidiomycota</taxon>
        <taxon>Agaricomycotina</taxon>
        <taxon>Agaricomycetes</taxon>
        <taxon>Polyporales</taxon>
        <taxon>Cerrenaceae</taxon>
        <taxon>Somion</taxon>
    </lineage>
</organism>
<evidence type="ECO:0000259" key="2">
    <source>
        <dbReference type="Pfam" id="PF00248"/>
    </source>
</evidence>